<feature type="compositionally biased region" description="Basic and acidic residues" evidence="1">
    <location>
        <begin position="240"/>
        <end position="249"/>
    </location>
</feature>
<keyword evidence="2" id="KW-0418">Kinase</keyword>
<proteinExistence type="predicted"/>
<accession>A0A2I2L1Y9</accession>
<dbReference type="AlphaFoldDB" id="A0A2I2L1Y9"/>
<evidence type="ECO:0000256" key="1">
    <source>
        <dbReference type="SAM" id="MobiDB-lite"/>
    </source>
</evidence>
<evidence type="ECO:0000313" key="3">
    <source>
        <dbReference type="Proteomes" id="UP000234331"/>
    </source>
</evidence>
<feature type="compositionally biased region" description="Basic and acidic residues" evidence="1">
    <location>
        <begin position="37"/>
        <end position="60"/>
    </location>
</feature>
<feature type="compositionally biased region" description="Basic and acidic residues" evidence="1">
    <location>
        <begin position="152"/>
        <end position="163"/>
    </location>
</feature>
<sequence length="617" mass="66168">MLDKCGEQSCADPAAPVVGGDGHPAQPPPGLSPGRFLPDHRAGTHDLTGDQPRDHMRRVDIPVPRRLHVPDGQTRPQHPLPQSERLHDRYTLKSNTRYPLRPHGTIVAHGPARSGCRSGREPSDFAWDPGTGGRHSARMAVGRSPPLGSDGGVRRARSDDRRGLSVTAGPQLSAVRWRAGAVRHRHVDDVHGAGLAGPVAEPRLGVGAGAGHGVAVHAGDAADALRRPARRPVRQAPSAHRREPGRGRAVDGAGAAGVHRGGAAVAGVPVRAGDRAGQRGRDADADGVHQRTRRPRAAAERLRPVRRLLQHRPSARSRRRRAAHRRIRYRPGDDHQRWQLSGHGRRAAAHAPGRDPSAPAGGGGAGAQGRRRPALCARPGGPRRRVRPGGHRRAVRDELPADCSAAGPHRVPRGRHVVRPADDRPRRGLPARRVRDDRPAHPPVRLAGDRLGGRVRAGRGGGRVCAELSGGDRPARGDRLRHALFHAGGQPPHPARQRPGVPGPGDGALRADPAGDDAARRRARRRAHRRCRRPRRSVRRRPALGARRPRRRRRAPFLGLGARGPRRHHRGAGVRDIGDGACDIDWAAGGGEGFGARVKNSTRNPGAGGQSPRITIW</sequence>
<feature type="compositionally biased region" description="Low complexity" evidence="1">
    <location>
        <begin position="349"/>
        <end position="359"/>
    </location>
</feature>
<feature type="compositionally biased region" description="Basic residues" evidence="1">
    <location>
        <begin position="521"/>
        <end position="554"/>
    </location>
</feature>
<organism evidence="2 3">
    <name type="scientific">Frankia canadensis</name>
    <dbReference type="NCBI Taxonomy" id="1836972"/>
    <lineage>
        <taxon>Bacteria</taxon>
        <taxon>Bacillati</taxon>
        <taxon>Actinomycetota</taxon>
        <taxon>Actinomycetes</taxon>
        <taxon>Frankiales</taxon>
        <taxon>Frankiaceae</taxon>
        <taxon>Frankia</taxon>
    </lineage>
</organism>
<reference evidence="2 3" key="1">
    <citation type="submission" date="2017-06" db="EMBL/GenBank/DDBJ databases">
        <authorList>
            <person name="Kim H.J."/>
            <person name="Triplett B.A."/>
        </authorList>
    </citation>
    <scope>NUCLEOTIDE SEQUENCE [LARGE SCALE GENOMIC DNA]</scope>
    <source>
        <strain evidence="2">FRACA_ARgP5</strain>
    </source>
</reference>
<feature type="compositionally biased region" description="Basic residues" evidence="1">
    <location>
        <begin position="381"/>
        <end position="394"/>
    </location>
</feature>
<dbReference type="GO" id="GO:0004674">
    <property type="term" value="F:protein serine/threonine kinase activity"/>
    <property type="evidence" value="ECO:0007669"/>
    <property type="project" value="UniProtKB-KW"/>
</dbReference>
<feature type="region of interest" description="Disordered" evidence="1">
    <location>
        <begin position="225"/>
        <end position="455"/>
    </location>
</feature>
<evidence type="ECO:0000313" key="2">
    <source>
        <dbReference type="EMBL" id="SNQ51934.1"/>
    </source>
</evidence>
<gene>
    <name evidence="2" type="ORF">FRACA_870009</name>
</gene>
<keyword evidence="2" id="KW-0723">Serine/threonine-protein kinase</keyword>
<name>A0A2I2L1Y9_9ACTN</name>
<feature type="region of interest" description="Disordered" evidence="1">
    <location>
        <begin position="597"/>
        <end position="617"/>
    </location>
</feature>
<keyword evidence="3" id="KW-1185">Reference proteome</keyword>
<feature type="region of interest" description="Disordered" evidence="1">
    <location>
        <begin position="1"/>
        <end position="167"/>
    </location>
</feature>
<dbReference type="EMBL" id="FZMO01000555">
    <property type="protein sequence ID" value="SNQ51934.1"/>
    <property type="molecule type" value="Genomic_DNA"/>
</dbReference>
<dbReference type="Proteomes" id="UP000234331">
    <property type="component" value="Unassembled WGS sequence"/>
</dbReference>
<feature type="compositionally biased region" description="Basic and acidic residues" evidence="1">
    <location>
        <begin position="272"/>
        <end position="289"/>
    </location>
</feature>
<keyword evidence="2" id="KW-0808">Transferase</keyword>
<feature type="compositionally biased region" description="Low complexity" evidence="1">
    <location>
        <begin position="250"/>
        <end position="271"/>
    </location>
</feature>
<feature type="region of interest" description="Disordered" evidence="1">
    <location>
        <begin position="485"/>
        <end position="554"/>
    </location>
</feature>
<protein>
    <submittedName>
        <fullName evidence="2">Putative Serine/threonine protein kinase</fullName>
    </submittedName>
</protein>
<feature type="compositionally biased region" description="Basic residues" evidence="1">
    <location>
        <begin position="304"/>
        <end position="329"/>
    </location>
</feature>